<reference evidence="2 3" key="1">
    <citation type="submission" date="2018-06" db="EMBL/GenBank/DDBJ databases">
        <authorList>
            <consortium name="Pathogen Informatics"/>
            <person name="Doyle S."/>
        </authorList>
    </citation>
    <scope>NUCLEOTIDE SEQUENCE [LARGE SCALE GENOMIC DNA]</scope>
    <source>
        <strain evidence="2 3">NCTC11190</strain>
    </source>
</reference>
<dbReference type="Pfam" id="PF14900">
    <property type="entry name" value="DUF4493"/>
    <property type="match status" value="1"/>
</dbReference>
<dbReference type="PROSITE" id="PS51257">
    <property type="entry name" value="PROKAR_LIPOPROTEIN"/>
    <property type="match status" value="1"/>
</dbReference>
<dbReference type="RefSeq" id="WP_027291340.1">
    <property type="nucleotide sequence ID" value="NZ_UGVL01000001.1"/>
</dbReference>
<dbReference type="Proteomes" id="UP000255233">
    <property type="component" value="Unassembled WGS sequence"/>
</dbReference>
<proteinExistence type="predicted"/>
<evidence type="ECO:0008006" key="4">
    <source>
        <dbReference type="Google" id="ProtNLM"/>
    </source>
</evidence>
<dbReference type="CDD" id="cd00063">
    <property type="entry name" value="FN3"/>
    <property type="match status" value="1"/>
</dbReference>
<organism evidence="2 3">
    <name type="scientific">Rikenella microfusus</name>
    <dbReference type="NCBI Taxonomy" id="28139"/>
    <lineage>
        <taxon>Bacteria</taxon>
        <taxon>Pseudomonadati</taxon>
        <taxon>Bacteroidota</taxon>
        <taxon>Bacteroidia</taxon>
        <taxon>Bacteroidales</taxon>
        <taxon>Rikenellaceae</taxon>
        <taxon>Rikenella</taxon>
    </lineage>
</organism>
<dbReference type="EMBL" id="UGVL01000001">
    <property type="protein sequence ID" value="SUE34877.1"/>
    <property type="molecule type" value="Genomic_DNA"/>
</dbReference>
<dbReference type="InterPro" id="IPR027840">
    <property type="entry name" value="DUF4493"/>
</dbReference>
<keyword evidence="1" id="KW-0732">Signal</keyword>
<feature type="signal peptide" evidence="1">
    <location>
        <begin position="1"/>
        <end position="21"/>
    </location>
</feature>
<evidence type="ECO:0000313" key="2">
    <source>
        <dbReference type="EMBL" id="SUE34877.1"/>
    </source>
</evidence>
<dbReference type="STRING" id="880526.GCA_000427365_01704"/>
<keyword evidence="3" id="KW-1185">Reference proteome</keyword>
<feature type="chain" id="PRO_5016789282" description="Carbohydrate metabolism domain-containing protein" evidence="1">
    <location>
        <begin position="22"/>
        <end position="823"/>
    </location>
</feature>
<gene>
    <name evidence="2" type="ORF">NCTC11190_02114</name>
</gene>
<dbReference type="InterPro" id="IPR003961">
    <property type="entry name" value="FN3_dom"/>
</dbReference>
<protein>
    <recommendedName>
        <fullName evidence="4">Carbohydrate metabolism domain-containing protein</fullName>
    </recommendedName>
</protein>
<dbReference type="AlphaFoldDB" id="A0A379MVL0"/>
<evidence type="ECO:0000313" key="3">
    <source>
        <dbReference type="Proteomes" id="UP000255233"/>
    </source>
</evidence>
<name>A0A379MVL0_9BACT</name>
<accession>A0A379MVL0</accession>
<sequence>MSKQKFGLRILLMTIWAAVVAAGCARRDDTPFGSEGDAEVYLSVGLDNTENEQAISKAGQPTLDPDKDLAVYVINTHEDTLARWASFESVPSTLKFTPGAYKIVAEYKPEGIDFPAFESYAYRAEEKFVVKSKDKLHIDLVAKLAAAKISVEFDDNFDFYYQSYSVDIRTVGTDSLRFGKGETRCGFFEPGSVRMRFNLVTAEGQRLVFSPEPLAKADAADWYKLKLKVSSDQGSTQVIVIGTDSTLNPEKDITVEVPRYFLPKDKPAVEPVGFVSGTAQSVFEGEVPKWSLSARTPGGISSFVIRLNDGAGGVLASELGGATEIDLAGLGGDDPLRDKLKAAGFVWSEGLNSPEDAAISTSVFIDFTDAMKAAESGSAAYDFQFEVTDNYGQSPEAGPCVVKAEVKAPTVRFAGIAAADIWATRAFFTVRANYDLSAGTHPVLQYRKTASENWNDAVEGDDLTVTEAAVGGDGFYAARYELKGLQANTEYQFRISANGKEIVPETGSDTWRTEEALPVPGLVDGGFASGWSEAAATTALGVTVQAPPAGWATRNPLTTSQTALSPNPAGEGNDVAVSDVSSNNGTTLVYNPGNYNRKAVQLRTTGWGRGCYSKTGGDDAGKSGSLLLGTGANGSKEVGSRARNTSAAILFLGDYSFTQPTAATETWTYWWTSVSWGITGEHTQAYAYDAFAGETMAEGAAFVSRPATVHFQYQFTPVSGTAGFLVRAEVRAADGTVIATGSVQEAAQQDNMTTRTLTLDYNDTSKSAAELCLLFSSDADLSVGTSGGKDVPASPLVVKQTDGKPHVGNVLVIDNVELGYEFK</sequence>
<evidence type="ECO:0000256" key="1">
    <source>
        <dbReference type="SAM" id="SignalP"/>
    </source>
</evidence>